<dbReference type="SUPFAM" id="SSF48256">
    <property type="entry name" value="Citrate synthase"/>
    <property type="match status" value="1"/>
</dbReference>
<dbReference type="EC" id="2.3.3.16" evidence="3"/>
<dbReference type="InterPro" id="IPR002020">
    <property type="entry name" value="Citrate_synthase"/>
</dbReference>
<proteinExistence type="inferred from homology"/>
<comment type="pathway">
    <text evidence="1">Carbohydrate metabolism; tricarboxylic acid cycle; isocitrate from oxaloacetate: step 1/2.</text>
</comment>
<comment type="caution">
    <text evidence="5">The sequence shown here is derived from an EMBL/GenBank/DDBJ whole genome shotgun (WGS) entry which is preliminary data.</text>
</comment>
<dbReference type="Gene3D" id="1.10.230.10">
    <property type="entry name" value="Cytochrome P450-Terp, domain 2"/>
    <property type="match status" value="1"/>
</dbReference>
<dbReference type="Proteomes" id="UP001528672">
    <property type="component" value="Unassembled WGS sequence"/>
</dbReference>
<dbReference type="EMBL" id="JAQSIO010000003">
    <property type="protein sequence ID" value="MDD0814760.1"/>
    <property type="molecule type" value="Genomic_DNA"/>
</dbReference>
<name>A0ABT5MDU4_9BURK</name>
<comment type="similarity">
    <text evidence="2">Belongs to the citrate synthase family.</text>
</comment>
<dbReference type="PANTHER" id="PTHR11739">
    <property type="entry name" value="CITRATE SYNTHASE"/>
    <property type="match status" value="1"/>
</dbReference>
<evidence type="ECO:0000256" key="1">
    <source>
        <dbReference type="ARBA" id="ARBA00004751"/>
    </source>
</evidence>
<keyword evidence="6" id="KW-1185">Reference proteome</keyword>
<reference evidence="5 6" key="1">
    <citation type="submission" date="2023-02" db="EMBL/GenBank/DDBJ databases">
        <title>Bacterial whole genome sequence for Curvibacter sp. HBC28.</title>
        <authorList>
            <person name="Le V."/>
            <person name="Ko S.-R."/>
            <person name="Ahn C.-Y."/>
            <person name="Oh H.-M."/>
        </authorList>
    </citation>
    <scope>NUCLEOTIDE SEQUENCE [LARGE SCALE GENOMIC DNA]</scope>
    <source>
        <strain evidence="5 6">HBC28</strain>
    </source>
</reference>
<gene>
    <name evidence="5" type="ORF">PSQ39_08975</name>
</gene>
<dbReference type="InterPro" id="IPR016143">
    <property type="entry name" value="Citrate_synth-like_sm_a-sub"/>
</dbReference>
<dbReference type="Pfam" id="PF00285">
    <property type="entry name" value="Citrate_synt"/>
    <property type="match status" value="1"/>
</dbReference>
<dbReference type="InterPro" id="IPR016142">
    <property type="entry name" value="Citrate_synth-like_lrg_a-sub"/>
</dbReference>
<organism evidence="5 6">
    <name type="scientific">Curvibacter microcysteis</name>
    <dbReference type="NCBI Taxonomy" id="3026419"/>
    <lineage>
        <taxon>Bacteria</taxon>
        <taxon>Pseudomonadati</taxon>
        <taxon>Pseudomonadota</taxon>
        <taxon>Betaproteobacteria</taxon>
        <taxon>Burkholderiales</taxon>
        <taxon>Comamonadaceae</taxon>
        <taxon>Curvibacter</taxon>
    </lineage>
</organism>
<dbReference type="InterPro" id="IPR036969">
    <property type="entry name" value="Citrate_synthase_sf"/>
</dbReference>
<evidence type="ECO:0000256" key="4">
    <source>
        <dbReference type="ARBA" id="ARBA00022679"/>
    </source>
</evidence>
<evidence type="ECO:0000313" key="6">
    <source>
        <dbReference type="Proteomes" id="UP001528672"/>
    </source>
</evidence>
<keyword evidence="4" id="KW-0808">Transferase</keyword>
<evidence type="ECO:0000256" key="2">
    <source>
        <dbReference type="ARBA" id="ARBA00010566"/>
    </source>
</evidence>
<sequence length="375" mass="39629">MNEACRQLGVRQQTLYAYTSRGKLEAMADPADSRRSLYRAEDVARLAQRKQAGRKRETLASQALSGVEPSIPTALSTFHRGSLFYRGQDAVQLAQSGSLEQLAQLLWASEGPITFSTDGAKPPQPGRAAAFSVLGVLAAQGLSTQGRSPRVLCDEAQALVGQLALAMGAQRSARPLHERLAKGWKQTAAVADLLRVALVLLADHELTSSAFATRIAASTGASLPACLLAGLCTLSGPSHGDASGQIQGHLAEVERLGADAVVQRHLAMGLPLAGFGHHLYPDGDPRAQALLALFEPSPRVARFIQQASAQTGLPPNVDMALAALVAHLNLPADASFGMIAIARSVGLLAHCFEQLEVRQSIRPRGRYVGPRLVGV</sequence>
<dbReference type="Gene3D" id="1.10.580.10">
    <property type="entry name" value="Citrate Synthase, domain 1"/>
    <property type="match status" value="1"/>
</dbReference>
<dbReference type="PANTHER" id="PTHR11739:SF4">
    <property type="entry name" value="CITRATE SYNTHASE, PEROXISOMAL"/>
    <property type="match status" value="1"/>
</dbReference>
<evidence type="ECO:0000313" key="5">
    <source>
        <dbReference type="EMBL" id="MDD0814760.1"/>
    </source>
</evidence>
<evidence type="ECO:0000256" key="3">
    <source>
        <dbReference type="ARBA" id="ARBA00012972"/>
    </source>
</evidence>
<dbReference type="CDD" id="cd06102">
    <property type="entry name" value="citrate_synt_like_2"/>
    <property type="match status" value="1"/>
</dbReference>
<accession>A0ABT5MDU4</accession>
<protein>
    <recommendedName>
        <fullName evidence="3">citrate synthase (unknown stereospecificity)</fullName>
        <ecNumber evidence="3">2.3.3.16</ecNumber>
    </recommendedName>
</protein>